<reference evidence="3" key="1">
    <citation type="submission" date="2021-01" db="EMBL/GenBank/DDBJ databases">
        <authorList>
            <person name="Corre E."/>
            <person name="Pelletier E."/>
            <person name="Niang G."/>
            <person name="Scheremetjew M."/>
            <person name="Finn R."/>
            <person name="Kale V."/>
            <person name="Holt S."/>
            <person name="Cochrane G."/>
            <person name="Meng A."/>
            <person name="Brown T."/>
            <person name="Cohen L."/>
        </authorList>
    </citation>
    <scope>NUCLEOTIDE SEQUENCE</scope>
    <source>
        <strain evidence="3">FSP1.4</strain>
    </source>
</reference>
<gene>
    <name evidence="3" type="ORF">EHAR0213_LOCUS15934</name>
</gene>
<dbReference type="AlphaFoldDB" id="A0A7S3NF05"/>
<evidence type="ECO:0000256" key="2">
    <source>
        <dbReference type="SAM" id="MobiDB-lite"/>
    </source>
</evidence>
<sequence length="125" mass="15510">MRNKEVKQELQLFSDAQYQRQASMKEWNEPINECRDKTSEAMRKFYQDQDELFKQQRDKKYQLLLENLQNERKQRMEVRNRRQKELERRFLEATNQMKKDIGLHDKDEKKKPKTVTQYNKDILPK</sequence>
<keyword evidence="1" id="KW-0175">Coiled coil</keyword>
<organism evidence="3">
    <name type="scientific">Euplotes harpa</name>
    <dbReference type="NCBI Taxonomy" id="151035"/>
    <lineage>
        <taxon>Eukaryota</taxon>
        <taxon>Sar</taxon>
        <taxon>Alveolata</taxon>
        <taxon>Ciliophora</taxon>
        <taxon>Intramacronucleata</taxon>
        <taxon>Spirotrichea</taxon>
        <taxon>Hypotrichia</taxon>
        <taxon>Euplotida</taxon>
        <taxon>Euplotidae</taxon>
        <taxon>Euplotes</taxon>
    </lineage>
</organism>
<protein>
    <submittedName>
        <fullName evidence="3">Uncharacterized protein</fullName>
    </submittedName>
</protein>
<evidence type="ECO:0000313" key="3">
    <source>
        <dbReference type="EMBL" id="CAE0357017.1"/>
    </source>
</evidence>
<feature type="region of interest" description="Disordered" evidence="2">
    <location>
        <begin position="97"/>
        <end position="125"/>
    </location>
</feature>
<feature type="coiled-coil region" evidence="1">
    <location>
        <begin position="61"/>
        <end position="88"/>
    </location>
</feature>
<dbReference type="EMBL" id="HBII01037478">
    <property type="protein sequence ID" value="CAE0357017.1"/>
    <property type="molecule type" value="Transcribed_RNA"/>
</dbReference>
<accession>A0A7S3NF05</accession>
<evidence type="ECO:0000256" key="1">
    <source>
        <dbReference type="SAM" id="Coils"/>
    </source>
</evidence>
<proteinExistence type="predicted"/>
<feature type="compositionally biased region" description="Basic and acidic residues" evidence="2">
    <location>
        <begin position="97"/>
        <end position="110"/>
    </location>
</feature>
<name>A0A7S3NF05_9SPIT</name>